<dbReference type="SUPFAM" id="SSF46689">
    <property type="entry name" value="Homeodomain-like"/>
    <property type="match status" value="1"/>
</dbReference>
<dbReference type="KEGG" id="pti:PHATRDRAFT_7959"/>
<dbReference type="InParanoid" id="B7GCD3"/>
<protein>
    <submittedName>
        <fullName evidence="3">Uncharacterized protein</fullName>
    </submittedName>
</protein>
<dbReference type="CDD" id="cd00167">
    <property type="entry name" value="SANT"/>
    <property type="match status" value="2"/>
</dbReference>
<accession>B7GCD3</accession>
<dbReference type="EMBL" id="CM000627">
    <property type="protein sequence ID" value="EEC43753.1"/>
    <property type="molecule type" value="Genomic_DNA"/>
</dbReference>
<dbReference type="Pfam" id="PF00249">
    <property type="entry name" value="Myb_DNA-binding"/>
    <property type="match status" value="1"/>
</dbReference>
<organism evidence="3 4">
    <name type="scientific">Phaeodactylum tricornutum (strain CCAP 1055/1)</name>
    <dbReference type="NCBI Taxonomy" id="556484"/>
    <lineage>
        <taxon>Eukaryota</taxon>
        <taxon>Sar</taxon>
        <taxon>Stramenopiles</taxon>
        <taxon>Ochrophyta</taxon>
        <taxon>Bacillariophyta</taxon>
        <taxon>Bacillariophyceae</taxon>
        <taxon>Bacillariophycidae</taxon>
        <taxon>Naviculales</taxon>
        <taxon>Phaeodactylaceae</taxon>
        <taxon>Phaeodactylum</taxon>
    </lineage>
</organism>
<dbReference type="RefSeq" id="XP_002184694.1">
    <property type="nucleotide sequence ID" value="XM_002184658.1"/>
</dbReference>
<dbReference type="eggNOG" id="KOG0048">
    <property type="taxonomic scope" value="Eukaryota"/>
</dbReference>
<keyword evidence="4" id="KW-1185">Reference proteome</keyword>
<reference evidence="3 4" key="1">
    <citation type="journal article" date="2008" name="Nature">
        <title>The Phaeodactylum genome reveals the evolutionary history of diatom genomes.</title>
        <authorList>
            <person name="Bowler C."/>
            <person name="Allen A.E."/>
            <person name="Badger J.H."/>
            <person name="Grimwood J."/>
            <person name="Jabbari K."/>
            <person name="Kuo A."/>
            <person name="Maheswari U."/>
            <person name="Martens C."/>
            <person name="Maumus F."/>
            <person name="Otillar R.P."/>
            <person name="Rayko E."/>
            <person name="Salamov A."/>
            <person name="Vandepoele K."/>
            <person name="Beszteri B."/>
            <person name="Gruber A."/>
            <person name="Heijde M."/>
            <person name="Katinka M."/>
            <person name="Mock T."/>
            <person name="Valentin K."/>
            <person name="Verret F."/>
            <person name="Berges J.A."/>
            <person name="Brownlee C."/>
            <person name="Cadoret J.P."/>
            <person name="Chiovitti A."/>
            <person name="Choi C.J."/>
            <person name="Coesel S."/>
            <person name="De Martino A."/>
            <person name="Detter J.C."/>
            <person name="Durkin C."/>
            <person name="Falciatore A."/>
            <person name="Fournet J."/>
            <person name="Haruta M."/>
            <person name="Huysman M.J."/>
            <person name="Jenkins B.D."/>
            <person name="Jiroutova K."/>
            <person name="Jorgensen R.E."/>
            <person name="Joubert Y."/>
            <person name="Kaplan A."/>
            <person name="Kroger N."/>
            <person name="Kroth P.G."/>
            <person name="La Roche J."/>
            <person name="Lindquist E."/>
            <person name="Lommer M."/>
            <person name="Martin-Jezequel V."/>
            <person name="Lopez P.J."/>
            <person name="Lucas S."/>
            <person name="Mangogna M."/>
            <person name="McGinnis K."/>
            <person name="Medlin L.K."/>
            <person name="Montsant A."/>
            <person name="Oudot-Le Secq M.P."/>
            <person name="Napoli C."/>
            <person name="Obornik M."/>
            <person name="Parker M.S."/>
            <person name="Petit J.L."/>
            <person name="Porcel B.M."/>
            <person name="Poulsen N."/>
            <person name="Robison M."/>
            <person name="Rychlewski L."/>
            <person name="Rynearson T.A."/>
            <person name="Schmutz J."/>
            <person name="Shapiro H."/>
            <person name="Siaut M."/>
            <person name="Stanley M."/>
            <person name="Sussman M.R."/>
            <person name="Taylor A.R."/>
            <person name="Vardi A."/>
            <person name="von Dassow P."/>
            <person name="Vyverman W."/>
            <person name="Willis A."/>
            <person name="Wyrwicz L.S."/>
            <person name="Rokhsar D.S."/>
            <person name="Weissenbach J."/>
            <person name="Armbrust E.V."/>
            <person name="Green B.R."/>
            <person name="Van de Peer Y."/>
            <person name="Grigoriev I.V."/>
        </authorList>
    </citation>
    <scope>NUCLEOTIDE SEQUENCE [LARGE SCALE GENOMIC DNA]</scope>
    <source>
        <strain evidence="3 4">CCAP 1055/1</strain>
    </source>
</reference>
<evidence type="ECO:0000259" key="1">
    <source>
        <dbReference type="PROSITE" id="PS50090"/>
    </source>
</evidence>
<sequence length="98" mass="11229">IKHSPWSPTEDTIVLEGKSEGLGFPEIAKSLPGRVAEQVRRRYLNCLDPTIRKDEWTEQEKEALFDAQRRMGNKWTAIAALLPGRSENAVKNCWHNQI</sequence>
<dbReference type="STRING" id="556484.B7GCD3"/>
<dbReference type="PANTHER" id="PTHR45614:SF25">
    <property type="entry name" value="MYB PROTEIN"/>
    <property type="match status" value="1"/>
</dbReference>
<dbReference type="PaxDb" id="2850-Phatr7959"/>
<dbReference type="GeneID" id="7198540"/>
<reference evidence="4" key="2">
    <citation type="submission" date="2008-08" db="EMBL/GenBank/DDBJ databases">
        <authorList>
            <consortium name="Diatom Consortium"/>
            <person name="Grigoriev I."/>
            <person name="Grimwood J."/>
            <person name="Kuo A."/>
            <person name="Otillar R.P."/>
            <person name="Salamov A."/>
            <person name="Detter J.C."/>
            <person name="Lindquist E."/>
            <person name="Shapiro H."/>
            <person name="Lucas S."/>
            <person name="Glavina del Rio T."/>
            <person name="Pitluck S."/>
            <person name="Rokhsar D."/>
            <person name="Bowler C."/>
        </authorList>
    </citation>
    <scope>GENOME REANNOTATION</scope>
    <source>
        <strain evidence="4">CCAP 1055/1</strain>
    </source>
</reference>
<evidence type="ECO:0000313" key="3">
    <source>
        <dbReference type="EMBL" id="EEC43753.1"/>
    </source>
</evidence>
<name>B7GCD3_PHATC</name>
<feature type="non-terminal residue" evidence="3">
    <location>
        <position position="98"/>
    </location>
</feature>
<dbReference type="GO" id="GO:0005634">
    <property type="term" value="C:nucleus"/>
    <property type="evidence" value="ECO:0007669"/>
    <property type="project" value="TreeGrafter"/>
</dbReference>
<evidence type="ECO:0000259" key="2">
    <source>
        <dbReference type="PROSITE" id="PS51294"/>
    </source>
</evidence>
<feature type="domain" description="HTH myb-type" evidence="2">
    <location>
        <begin position="1"/>
        <end position="47"/>
    </location>
</feature>
<feature type="non-terminal residue" evidence="3">
    <location>
        <position position="1"/>
    </location>
</feature>
<dbReference type="SMART" id="SM00717">
    <property type="entry name" value="SANT"/>
    <property type="match status" value="2"/>
</dbReference>
<feature type="domain" description="HTH myb-type" evidence="2">
    <location>
        <begin position="48"/>
        <end position="98"/>
    </location>
</feature>
<dbReference type="GO" id="GO:0000978">
    <property type="term" value="F:RNA polymerase II cis-regulatory region sequence-specific DNA binding"/>
    <property type="evidence" value="ECO:0007669"/>
    <property type="project" value="TreeGrafter"/>
</dbReference>
<dbReference type="InterPro" id="IPR001005">
    <property type="entry name" value="SANT/Myb"/>
</dbReference>
<evidence type="ECO:0000313" key="4">
    <source>
        <dbReference type="Proteomes" id="UP000000759"/>
    </source>
</evidence>
<dbReference type="Gene3D" id="1.10.10.60">
    <property type="entry name" value="Homeodomain-like"/>
    <property type="match status" value="2"/>
</dbReference>
<dbReference type="GO" id="GO:0000981">
    <property type="term" value="F:DNA-binding transcription factor activity, RNA polymerase II-specific"/>
    <property type="evidence" value="ECO:0007669"/>
    <property type="project" value="TreeGrafter"/>
</dbReference>
<dbReference type="PROSITE" id="PS50090">
    <property type="entry name" value="MYB_LIKE"/>
    <property type="match status" value="2"/>
</dbReference>
<proteinExistence type="predicted"/>
<gene>
    <name evidence="3" type="ORF">PHATRDRAFT_7959</name>
</gene>
<dbReference type="InterPro" id="IPR009057">
    <property type="entry name" value="Homeodomain-like_sf"/>
</dbReference>
<dbReference type="PANTHER" id="PTHR45614">
    <property type="entry name" value="MYB PROTEIN-RELATED"/>
    <property type="match status" value="1"/>
</dbReference>
<feature type="domain" description="Myb-like" evidence="1">
    <location>
        <begin position="48"/>
        <end position="98"/>
    </location>
</feature>
<dbReference type="OrthoDB" id="2143914at2759"/>
<dbReference type="InterPro" id="IPR017930">
    <property type="entry name" value="Myb_dom"/>
</dbReference>
<dbReference type="Proteomes" id="UP000000759">
    <property type="component" value="Chromosome 25"/>
</dbReference>
<dbReference type="InterPro" id="IPR050560">
    <property type="entry name" value="MYB_TF"/>
</dbReference>
<dbReference type="AlphaFoldDB" id="B7GCD3"/>
<dbReference type="HOGENOM" id="CLU_526272_0_0_1"/>
<feature type="domain" description="Myb-like" evidence="1">
    <location>
        <begin position="1"/>
        <end position="47"/>
    </location>
</feature>
<dbReference type="PROSITE" id="PS51294">
    <property type="entry name" value="HTH_MYB"/>
    <property type="match status" value="2"/>
</dbReference>